<reference evidence="1" key="1">
    <citation type="submission" date="2016-10" db="EMBL/GenBank/DDBJ databases">
        <authorList>
            <person name="Benchimol M."/>
            <person name="Almeida L.G."/>
            <person name="Vasconcelos A.T."/>
            <person name="Perreira-Neves A."/>
            <person name="Rosa I.A."/>
            <person name="Tasca T."/>
            <person name="Bogo M.R."/>
            <person name="de Souza W."/>
        </authorList>
    </citation>
    <scope>NUCLEOTIDE SEQUENCE [LARGE SCALE GENOMIC DNA]</scope>
    <source>
        <strain evidence="1">K</strain>
    </source>
</reference>
<sequence>MHFSYNMSYNFYKKMNEADTLQFGTSLSNILSALTNSNYSDIEPIKTELKAESIESALKLLETKLIFFSSCNFHPISASITKILAFAYHVRNENEKFILYGFKCISPLYQRFLSSELQSVFLKTLPSCPAITVDISQISSFPFDISAGFANMMSSPSDDVSFLLTVRSLLEYEVTFDSISVTVDHTKDKSSTHQILGQTTLERHQRVKQYPTLPIHRPGVVTINSISFKLHEIVLNVKIFKEIGYHKTSIKPYDTECKFEIIQPDFGVTNVDFPLKIKCDNIPEGAESFIIEAIINSEPPTCTIKEINDLQFKETIENPPKLIEKTLLLNSPKKCNVNISIQWSLIYETVNTTHENTFSVHFSDSFATTFKLFGPDRTPINLKNSPVLCTDQQYILVTTFEYNLPVQSTITELHPIPASCDVKLDQVIFDVPLDVLTSEAFTSVCYLTFTDNAKSGSLGKYTMKYKVNDSNDVLEYDVILPNINIKEKVVDIEILTPEEIIENVKSQLTLNIKGLLPTNAVLDISADDNYKIVGDFKKNISLQQNETDSIQISFIPTHTGKVTLHPFIVDNNEIVLWESAFSVDVKPNNIQQQEQ</sequence>
<evidence type="ECO:0008006" key="3">
    <source>
        <dbReference type="Google" id="ProtNLM"/>
    </source>
</evidence>
<name>A0A1J4K279_9EUKA</name>
<dbReference type="AlphaFoldDB" id="A0A1J4K279"/>
<keyword evidence="2" id="KW-1185">Reference proteome</keyword>
<dbReference type="PANTHER" id="PTHR14374:SF0">
    <property type="entry name" value="TRAFFICKING PROTEIN PARTICLE COMPLEX SUBUNIT 11"/>
    <property type="match status" value="1"/>
</dbReference>
<accession>A0A1J4K279</accession>
<dbReference type="EMBL" id="MLAK01000777">
    <property type="protein sequence ID" value="OHT04888.1"/>
    <property type="molecule type" value="Genomic_DNA"/>
</dbReference>
<dbReference type="Proteomes" id="UP000179807">
    <property type="component" value="Unassembled WGS sequence"/>
</dbReference>
<dbReference type="VEuPathDB" id="TrichDB:TRFO_27495"/>
<dbReference type="GeneID" id="94840293"/>
<dbReference type="PANTHER" id="PTHR14374">
    <property type="entry name" value="FOIE GRAS"/>
    <property type="match status" value="1"/>
</dbReference>
<comment type="caution">
    <text evidence="1">The sequence shown here is derived from an EMBL/GenBank/DDBJ whole genome shotgun (WGS) entry which is preliminary data.</text>
</comment>
<dbReference type="OrthoDB" id="10533078at2759"/>
<organism evidence="1 2">
    <name type="scientific">Tritrichomonas foetus</name>
    <dbReference type="NCBI Taxonomy" id="1144522"/>
    <lineage>
        <taxon>Eukaryota</taxon>
        <taxon>Metamonada</taxon>
        <taxon>Parabasalia</taxon>
        <taxon>Tritrichomonadida</taxon>
        <taxon>Tritrichomonadidae</taxon>
        <taxon>Tritrichomonas</taxon>
    </lineage>
</organism>
<gene>
    <name evidence="1" type="ORF">TRFO_27495</name>
</gene>
<dbReference type="RefSeq" id="XP_068358024.1">
    <property type="nucleotide sequence ID" value="XM_068505589.1"/>
</dbReference>
<proteinExistence type="predicted"/>
<evidence type="ECO:0000313" key="1">
    <source>
        <dbReference type="EMBL" id="OHT04888.1"/>
    </source>
</evidence>
<protein>
    <recommendedName>
        <fullName evidence="3">Trafficking protein particle complex subunit 11 C-terminal domain-containing protein</fullName>
    </recommendedName>
</protein>
<evidence type="ECO:0000313" key="2">
    <source>
        <dbReference type="Proteomes" id="UP000179807"/>
    </source>
</evidence>